<evidence type="ECO:0000313" key="1">
    <source>
        <dbReference type="EMBL" id="QOX62863.1"/>
    </source>
</evidence>
<gene>
    <name evidence="1" type="ORF">FRZ06_05655</name>
</gene>
<name>A0ACD1A914_9FIRM</name>
<protein>
    <submittedName>
        <fullName evidence="1">PTS mannitol transporter subunit IIA</fullName>
    </submittedName>
</protein>
<dbReference type="Proteomes" id="UP000594014">
    <property type="component" value="Chromosome"/>
</dbReference>
<evidence type="ECO:0000313" key="2">
    <source>
        <dbReference type="Proteomes" id="UP000594014"/>
    </source>
</evidence>
<organism evidence="1 2">
    <name type="scientific">Anoxybacterium hadale</name>
    <dbReference type="NCBI Taxonomy" id="3408580"/>
    <lineage>
        <taxon>Bacteria</taxon>
        <taxon>Bacillati</taxon>
        <taxon>Bacillota</taxon>
        <taxon>Clostridia</taxon>
        <taxon>Peptostreptococcales</taxon>
        <taxon>Anaerovoracaceae</taxon>
        <taxon>Anoxybacterium</taxon>
    </lineage>
</organism>
<accession>A0ACD1A914</accession>
<proteinExistence type="predicted"/>
<reference evidence="1" key="1">
    <citation type="submission" date="2019-08" db="EMBL/GenBank/DDBJ databases">
        <title>Genome sequence of Clostridiales bacterium MT110.</title>
        <authorList>
            <person name="Cao J."/>
        </authorList>
    </citation>
    <scope>NUCLEOTIDE SEQUENCE</scope>
    <source>
        <strain evidence="1">MT110</strain>
    </source>
</reference>
<dbReference type="EMBL" id="CP042469">
    <property type="protein sequence ID" value="QOX62863.1"/>
    <property type="molecule type" value="Genomic_DNA"/>
</dbReference>
<sequence length="146" mass="15927">MNKFILNEGNILLNVAAEGKYEAIERTGKLLAANGYVEPDYIEGMRKREDEVTTYIGNGISIPHGTSQYVNSIKTSGIVVLQYPEGVDFGEGNVAYILIGIAGKNDEHLEILSAIALVCQDEDNVSKLRHAATKEEIISILTEGDE</sequence>
<keyword evidence="2" id="KW-1185">Reference proteome</keyword>